<accession>A0A6B0UVM4</accession>
<proteinExistence type="predicted"/>
<evidence type="ECO:0000313" key="2">
    <source>
        <dbReference type="EMBL" id="MXU93890.1"/>
    </source>
</evidence>
<evidence type="ECO:0008006" key="3">
    <source>
        <dbReference type="Google" id="ProtNLM"/>
    </source>
</evidence>
<keyword evidence="1" id="KW-0732">Signal</keyword>
<dbReference type="AlphaFoldDB" id="A0A6B0UVM4"/>
<name>A0A6B0UVM4_IXORI</name>
<feature type="chain" id="PRO_5025556479" description="Secreted protein" evidence="1">
    <location>
        <begin position="26"/>
        <end position="153"/>
    </location>
</feature>
<dbReference type="EMBL" id="GIFC01011807">
    <property type="protein sequence ID" value="MXU93890.1"/>
    <property type="molecule type" value="Transcribed_RNA"/>
</dbReference>
<evidence type="ECO:0000256" key="1">
    <source>
        <dbReference type="SAM" id="SignalP"/>
    </source>
</evidence>
<sequence length="153" mass="16523">MAPRAGSRTCGLSLSLMLWLMLASTSHRSAKRLRQRWPCQLTMTGTLGRRVAVNRGPSIASRAFLFILYSGSLWAFRESSLDSRRSLSPSDCMATCRARQSSSLAPWRSSRSTICESLLVQASTRALDTEPCPASLMARLALAPALSSAAASA</sequence>
<organism evidence="2">
    <name type="scientific">Ixodes ricinus</name>
    <name type="common">Common tick</name>
    <name type="synonym">Acarus ricinus</name>
    <dbReference type="NCBI Taxonomy" id="34613"/>
    <lineage>
        <taxon>Eukaryota</taxon>
        <taxon>Metazoa</taxon>
        <taxon>Ecdysozoa</taxon>
        <taxon>Arthropoda</taxon>
        <taxon>Chelicerata</taxon>
        <taxon>Arachnida</taxon>
        <taxon>Acari</taxon>
        <taxon>Parasitiformes</taxon>
        <taxon>Ixodida</taxon>
        <taxon>Ixodoidea</taxon>
        <taxon>Ixodidae</taxon>
        <taxon>Ixodinae</taxon>
        <taxon>Ixodes</taxon>
    </lineage>
</organism>
<feature type="signal peptide" evidence="1">
    <location>
        <begin position="1"/>
        <end position="25"/>
    </location>
</feature>
<reference evidence="2" key="1">
    <citation type="submission" date="2019-12" db="EMBL/GenBank/DDBJ databases">
        <title>An insight into the sialome of adult female Ixodes ricinus ticks feeding for 6 days.</title>
        <authorList>
            <person name="Perner J."/>
            <person name="Ribeiro J.M.C."/>
        </authorList>
    </citation>
    <scope>NUCLEOTIDE SEQUENCE</scope>
    <source>
        <strain evidence="2">Semi-engorged</strain>
        <tissue evidence="2">Salivary glands</tissue>
    </source>
</reference>
<protein>
    <recommendedName>
        <fullName evidence="3">Secreted protein</fullName>
    </recommendedName>
</protein>